<evidence type="ECO:0000313" key="1">
    <source>
        <dbReference type="EMBL" id="KAL2530253.1"/>
    </source>
</evidence>
<dbReference type="AlphaFoldDB" id="A0ABD1V0V6"/>
<protein>
    <submittedName>
        <fullName evidence="1">GATA transcription factor</fullName>
    </submittedName>
</protein>
<proteinExistence type="predicted"/>
<evidence type="ECO:0000313" key="2">
    <source>
        <dbReference type="Proteomes" id="UP001604277"/>
    </source>
</evidence>
<organism evidence="1 2">
    <name type="scientific">Forsythia ovata</name>
    <dbReference type="NCBI Taxonomy" id="205694"/>
    <lineage>
        <taxon>Eukaryota</taxon>
        <taxon>Viridiplantae</taxon>
        <taxon>Streptophyta</taxon>
        <taxon>Embryophyta</taxon>
        <taxon>Tracheophyta</taxon>
        <taxon>Spermatophyta</taxon>
        <taxon>Magnoliopsida</taxon>
        <taxon>eudicotyledons</taxon>
        <taxon>Gunneridae</taxon>
        <taxon>Pentapetalae</taxon>
        <taxon>asterids</taxon>
        <taxon>lamiids</taxon>
        <taxon>Lamiales</taxon>
        <taxon>Oleaceae</taxon>
        <taxon>Forsythieae</taxon>
        <taxon>Forsythia</taxon>
    </lineage>
</organism>
<sequence length="103" mass="12097">MTKSSKGNCKKWIKMNSRTCVTRSKPSPIEKLTKDLYTIWHEQQLSCFSEFLEEDLLLESDKPIVSVEIGHGSVLIHHQFFAFIYPFIFFHSTFRGENQLEKL</sequence>
<dbReference type="PANTHER" id="PTHR46855">
    <property type="entry name" value="OSJNBB0038F03.10 PROTEIN"/>
    <property type="match status" value="1"/>
</dbReference>
<accession>A0ABD1V0V6</accession>
<gene>
    <name evidence="1" type="ORF">Fot_22854</name>
</gene>
<name>A0ABD1V0V6_9LAMI</name>
<dbReference type="Proteomes" id="UP001604277">
    <property type="component" value="Unassembled WGS sequence"/>
</dbReference>
<reference evidence="2" key="1">
    <citation type="submission" date="2024-07" db="EMBL/GenBank/DDBJ databases">
        <title>Two chromosome-level genome assemblies of Korean endemic species Abeliophyllum distichum and Forsythia ovata (Oleaceae).</title>
        <authorList>
            <person name="Jang H."/>
        </authorList>
    </citation>
    <scope>NUCLEOTIDE SEQUENCE [LARGE SCALE GENOMIC DNA]</scope>
</reference>
<dbReference type="PANTHER" id="PTHR46855:SF1">
    <property type="entry name" value="GATA TRANSCRIPTION FACTOR 26"/>
    <property type="match status" value="1"/>
</dbReference>
<keyword evidence="2" id="KW-1185">Reference proteome</keyword>
<dbReference type="InterPro" id="IPR044589">
    <property type="entry name" value="GATA26/27"/>
</dbReference>
<comment type="caution">
    <text evidence="1">The sequence shown here is derived from an EMBL/GenBank/DDBJ whole genome shotgun (WGS) entry which is preliminary data.</text>
</comment>
<dbReference type="EMBL" id="JBFOLJ010000006">
    <property type="protein sequence ID" value="KAL2530253.1"/>
    <property type="molecule type" value="Genomic_DNA"/>
</dbReference>